<sequence length="120" mass="14169">MPLNIKETEDWPMPAWFKMSAPSCGATIQYSCPIRKKSGTTEQASLTNHKPEPYVRRLPPKSAKLTTPLNIYCFSFVFSSCWLLIFLACRWNPLQESRFIHHKFLLLMQFGWFHLQLLWF</sequence>
<dbReference type="WBParaSite" id="MCU_008279-RA">
    <property type="protein sequence ID" value="MCU_008279-RA"/>
    <property type="gene ID" value="MCU_008279"/>
</dbReference>
<protein>
    <submittedName>
        <fullName evidence="2">Ovule protein</fullName>
    </submittedName>
</protein>
<keyword evidence="1" id="KW-1133">Transmembrane helix</keyword>
<evidence type="ECO:0000313" key="2">
    <source>
        <dbReference type="WBParaSite" id="MCU_008279-RA"/>
    </source>
</evidence>
<keyword evidence="1" id="KW-0472">Membrane</keyword>
<accession>A0A5K3FHT8</accession>
<dbReference type="AlphaFoldDB" id="A0A5K3FHT8"/>
<proteinExistence type="predicted"/>
<reference evidence="2" key="1">
    <citation type="submission" date="2019-11" db="UniProtKB">
        <authorList>
            <consortium name="WormBaseParasite"/>
        </authorList>
    </citation>
    <scope>IDENTIFICATION</scope>
</reference>
<name>A0A5K3FHT8_MESCO</name>
<evidence type="ECO:0000256" key="1">
    <source>
        <dbReference type="SAM" id="Phobius"/>
    </source>
</evidence>
<keyword evidence="1" id="KW-0812">Transmembrane</keyword>
<organism evidence="2">
    <name type="scientific">Mesocestoides corti</name>
    <name type="common">Flatworm</name>
    <dbReference type="NCBI Taxonomy" id="53468"/>
    <lineage>
        <taxon>Eukaryota</taxon>
        <taxon>Metazoa</taxon>
        <taxon>Spiralia</taxon>
        <taxon>Lophotrochozoa</taxon>
        <taxon>Platyhelminthes</taxon>
        <taxon>Cestoda</taxon>
        <taxon>Eucestoda</taxon>
        <taxon>Cyclophyllidea</taxon>
        <taxon>Mesocestoididae</taxon>
        <taxon>Mesocestoides</taxon>
    </lineage>
</organism>
<feature type="transmembrane region" description="Helical" evidence="1">
    <location>
        <begin position="100"/>
        <end position="119"/>
    </location>
</feature>
<feature type="transmembrane region" description="Helical" evidence="1">
    <location>
        <begin position="69"/>
        <end position="88"/>
    </location>
</feature>